<dbReference type="AlphaFoldDB" id="A0A067SHJ2"/>
<evidence type="ECO:0000313" key="2">
    <source>
        <dbReference type="Proteomes" id="UP000027222"/>
    </source>
</evidence>
<protein>
    <submittedName>
        <fullName evidence="1">Uncharacterized protein</fullName>
    </submittedName>
</protein>
<dbReference type="Proteomes" id="UP000027222">
    <property type="component" value="Unassembled WGS sequence"/>
</dbReference>
<organism evidence="1 2">
    <name type="scientific">Galerina marginata (strain CBS 339.88)</name>
    <dbReference type="NCBI Taxonomy" id="685588"/>
    <lineage>
        <taxon>Eukaryota</taxon>
        <taxon>Fungi</taxon>
        <taxon>Dikarya</taxon>
        <taxon>Basidiomycota</taxon>
        <taxon>Agaricomycotina</taxon>
        <taxon>Agaricomycetes</taxon>
        <taxon>Agaricomycetidae</taxon>
        <taxon>Agaricales</taxon>
        <taxon>Agaricineae</taxon>
        <taxon>Strophariaceae</taxon>
        <taxon>Galerina</taxon>
    </lineage>
</organism>
<gene>
    <name evidence="1" type="ORF">GALMADRAFT_1160972</name>
</gene>
<dbReference type="EMBL" id="KL142425">
    <property type="protein sequence ID" value="KDR66248.1"/>
    <property type="molecule type" value="Genomic_DNA"/>
</dbReference>
<accession>A0A067SHJ2</accession>
<keyword evidence="2" id="KW-1185">Reference proteome</keyword>
<sequence length="97" mass="11095">MCMFRGACWLSLQSSQVARSFPPLSANTYPCLRDCINRRSVLSLYKDLSASHPSSYQLDRTTKYRSLAHQIPHYLLDSTRVTKSSIVRHSARDWCGV</sequence>
<reference evidence="2" key="1">
    <citation type="journal article" date="2014" name="Proc. Natl. Acad. Sci. U.S.A.">
        <title>Extensive sampling of basidiomycete genomes demonstrates inadequacy of the white-rot/brown-rot paradigm for wood decay fungi.</title>
        <authorList>
            <person name="Riley R."/>
            <person name="Salamov A.A."/>
            <person name="Brown D.W."/>
            <person name="Nagy L.G."/>
            <person name="Floudas D."/>
            <person name="Held B.W."/>
            <person name="Levasseur A."/>
            <person name="Lombard V."/>
            <person name="Morin E."/>
            <person name="Otillar R."/>
            <person name="Lindquist E.A."/>
            <person name="Sun H."/>
            <person name="LaButti K.M."/>
            <person name="Schmutz J."/>
            <person name="Jabbour D."/>
            <person name="Luo H."/>
            <person name="Baker S.E."/>
            <person name="Pisabarro A.G."/>
            <person name="Walton J.D."/>
            <person name="Blanchette R.A."/>
            <person name="Henrissat B."/>
            <person name="Martin F."/>
            <person name="Cullen D."/>
            <person name="Hibbett D.S."/>
            <person name="Grigoriev I.V."/>
        </authorList>
    </citation>
    <scope>NUCLEOTIDE SEQUENCE [LARGE SCALE GENOMIC DNA]</scope>
    <source>
        <strain evidence="2">CBS 339.88</strain>
    </source>
</reference>
<name>A0A067SHJ2_GALM3</name>
<proteinExistence type="predicted"/>
<evidence type="ECO:0000313" key="1">
    <source>
        <dbReference type="EMBL" id="KDR66248.1"/>
    </source>
</evidence>
<dbReference type="HOGENOM" id="CLU_2346844_0_0_1"/>